<organism evidence="11 12">
    <name type="scientific">Turnera subulata</name>
    <dbReference type="NCBI Taxonomy" id="218843"/>
    <lineage>
        <taxon>Eukaryota</taxon>
        <taxon>Viridiplantae</taxon>
        <taxon>Streptophyta</taxon>
        <taxon>Embryophyta</taxon>
        <taxon>Tracheophyta</taxon>
        <taxon>Spermatophyta</taxon>
        <taxon>Magnoliopsida</taxon>
        <taxon>eudicotyledons</taxon>
        <taxon>Gunneridae</taxon>
        <taxon>Pentapetalae</taxon>
        <taxon>rosids</taxon>
        <taxon>fabids</taxon>
        <taxon>Malpighiales</taxon>
        <taxon>Passifloraceae</taxon>
        <taxon>Turnera</taxon>
    </lineage>
</organism>
<dbReference type="OrthoDB" id="674504at2759"/>
<keyword evidence="6" id="KW-0804">Transcription</keyword>
<dbReference type="FunFam" id="3.30.730.10:FF:000001">
    <property type="entry name" value="Ethylene-responsive transcription factor 2"/>
    <property type="match status" value="1"/>
</dbReference>
<keyword evidence="5" id="KW-0010">Activator</keyword>
<evidence type="ECO:0000256" key="6">
    <source>
        <dbReference type="ARBA" id="ARBA00023163"/>
    </source>
</evidence>
<reference evidence="11" key="1">
    <citation type="submission" date="2022-02" db="EMBL/GenBank/DDBJ databases">
        <authorList>
            <person name="Henning P.M."/>
            <person name="McCubbin A.G."/>
            <person name="Shore J.S."/>
        </authorList>
    </citation>
    <scope>NUCLEOTIDE SEQUENCE</scope>
    <source>
        <strain evidence="11">F60SS</strain>
        <tissue evidence="11">Leaves</tissue>
    </source>
</reference>
<dbReference type="PRINTS" id="PR00367">
    <property type="entry name" value="ETHRSPELEMNT"/>
</dbReference>
<keyword evidence="3" id="KW-0805">Transcription regulation</keyword>
<feature type="compositionally biased region" description="Basic and acidic residues" evidence="9">
    <location>
        <begin position="1"/>
        <end position="14"/>
    </location>
</feature>
<feature type="region of interest" description="Disordered" evidence="9">
    <location>
        <begin position="1"/>
        <end position="25"/>
    </location>
</feature>
<keyword evidence="7" id="KW-0539">Nucleus</keyword>
<keyword evidence="2" id="KW-0936">Ethylene signaling pathway</keyword>
<protein>
    <recommendedName>
        <fullName evidence="10">AP2/ERF domain-containing protein</fullName>
    </recommendedName>
</protein>
<evidence type="ECO:0000256" key="7">
    <source>
        <dbReference type="ARBA" id="ARBA00023242"/>
    </source>
</evidence>
<keyword evidence="12" id="KW-1185">Reference proteome</keyword>
<dbReference type="EMBL" id="JAKUCV010001072">
    <property type="protein sequence ID" value="KAJ4847802.1"/>
    <property type="molecule type" value="Genomic_DNA"/>
</dbReference>
<keyword evidence="4" id="KW-0238">DNA-binding</keyword>
<reference evidence="11" key="2">
    <citation type="journal article" date="2023" name="Plants (Basel)">
        <title>Annotation of the Turnera subulata (Passifloraceae) Draft Genome Reveals the S-Locus Evolved after the Divergence of Turneroideae from Passifloroideae in a Stepwise Manner.</title>
        <authorList>
            <person name="Henning P.M."/>
            <person name="Roalson E.H."/>
            <person name="Mir W."/>
            <person name="McCubbin A.G."/>
            <person name="Shore J.S."/>
        </authorList>
    </citation>
    <scope>NUCLEOTIDE SEQUENCE</scope>
    <source>
        <strain evidence="11">F60SS</strain>
    </source>
</reference>
<comment type="caution">
    <text evidence="11">The sequence shown here is derived from an EMBL/GenBank/DDBJ whole genome shotgun (WGS) entry which is preliminary data.</text>
</comment>
<evidence type="ECO:0000259" key="10">
    <source>
        <dbReference type="PROSITE" id="PS51032"/>
    </source>
</evidence>
<feature type="region of interest" description="Disordered" evidence="9">
    <location>
        <begin position="86"/>
        <end position="120"/>
    </location>
</feature>
<evidence type="ECO:0000256" key="1">
    <source>
        <dbReference type="ARBA" id="ARBA00004123"/>
    </source>
</evidence>
<dbReference type="GO" id="GO:0003700">
    <property type="term" value="F:DNA-binding transcription factor activity"/>
    <property type="evidence" value="ECO:0007669"/>
    <property type="project" value="InterPro"/>
</dbReference>
<dbReference type="PANTHER" id="PTHR31190:SF499">
    <property type="entry name" value="ETHYLENE-RESPONSIVE TRANSCRIPTION FACTOR ERF105"/>
    <property type="match status" value="1"/>
</dbReference>
<dbReference type="InterPro" id="IPR044808">
    <property type="entry name" value="ERF_plant"/>
</dbReference>
<feature type="domain" description="AP2/ERF" evidence="10">
    <location>
        <begin position="29"/>
        <end position="87"/>
    </location>
</feature>
<dbReference type="SMART" id="SM00380">
    <property type="entry name" value="AP2"/>
    <property type="match status" value="1"/>
</dbReference>
<sequence>MTNVREESRGRRGNETGGSIGVAEEERRHYRGVCHRPWGKYAAEIRDPTRKGTRDWLGTFDTAVEAAKAYDRATFKLRGAKAILNSPLEAGKCEPRSAAEEEGGERKKRRRTADKEEDKMVVGEREGVVKVVKREEREVEVASLSSWSLALSHGEGAVKVTMINGM</sequence>
<dbReference type="SUPFAM" id="SSF54171">
    <property type="entry name" value="DNA-binding domain"/>
    <property type="match status" value="1"/>
</dbReference>
<evidence type="ECO:0000256" key="4">
    <source>
        <dbReference type="ARBA" id="ARBA00023125"/>
    </source>
</evidence>
<name>A0A9Q0JNY0_9ROSI</name>
<evidence type="ECO:0000256" key="5">
    <source>
        <dbReference type="ARBA" id="ARBA00023159"/>
    </source>
</evidence>
<dbReference type="InterPro" id="IPR001471">
    <property type="entry name" value="AP2/ERF_dom"/>
</dbReference>
<dbReference type="GO" id="GO:0009873">
    <property type="term" value="P:ethylene-activated signaling pathway"/>
    <property type="evidence" value="ECO:0007669"/>
    <property type="project" value="UniProtKB-KW"/>
</dbReference>
<dbReference type="GO" id="GO:0000976">
    <property type="term" value="F:transcription cis-regulatory region binding"/>
    <property type="evidence" value="ECO:0007669"/>
    <property type="project" value="UniProtKB-ARBA"/>
</dbReference>
<evidence type="ECO:0000313" key="11">
    <source>
        <dbReference type="EMBL" id="KAJ4847802.1"/>
    </source>
</evidence>
<dbReference type="CDD" id="cd00018">
    <property type="entry name" value="AP2"/>
    <property type="match status" value="1"/>
</dbReference>
<dbReference type="AlphaFoldDB" id="A0A9Q0JNY0"/>
<dbReference type="InterPro" id="IPR016177">
    <property type="entry name" value="DNA-bd_dom_sf"/>
</dbReference>
<dbReference type="Pfam" id="PF00847">
    <property type="entry name" value="AP2"/>
    <property type="match status" value="1"/>
</dbReference>
<proteinExistence type="inferred from homology"/>
<evidence type="ECO:0000256" key="8">
    <source>
        <dbReference type="ARBA" id="ARBA00024343"/>
    </source>
</evidence>
<dbReference type="PANTHER" id="PTHR31190">
    <property type="entry name" value="DNA-BINDING DOMAIN"/>
    <property type="match status" value="1"/>
</dbReference>
<gene>
    <name evidence="11" type="ORF">Tsubulata_008760</name>
</gene>
<dbReference type="GO" id="GO:0005634">
    <property type="term" value="C:nucleus"/>
    <property type="evidence" value="ECO:0007669"/>
    <property type="project" value="UniProtKB-SubCell"/>
</dbReference>
<accession>A0A9Q0JNY0</accession>
<dbReference type="Proteomes" id="UP001141552">
    <property type="component" value="Unassembled WGS sequence"/>
</dbReference>
<dbReference type="PROSITE" id="PS51032">
    <property type="entry name" value="AP2_ERF"/>
    <property type="match status" value="1"/>
</dbReference>
<dbReference type="GO" id="GO:0006950">
    <property type="term" value="P:response to stress"/>
    <property type="evidence" value="ECO:0007669"/>
    <property type="project" value="UniProtKB-ARBA"/>
</dbReference>
<dbReference type="Gene3D" id="3.30.730.10">
    <property type="entry name" value="AP2/ERF domain"/>
    <property type="match status" value="1"/>
</dbReference>
<evidence type="ECO:0000256" key="9">
    <source>
        <dbReference type="SAM" id="MobiDB-lite"/>
    </source>
</evidence>
<evidence type="ECO:0000256" key="3">
    <source>
        <dbReference type="ARBA" id="ARBA00023015"/>
    </source>
</evidence>
<dbReference type="InterPro" id="IPR036955">
    <property type="entry name" value="AP2/ERF_dom_sf"/>
</dbReference>
<evidence type="ECO:0000313" key="12">
    <source>
        <dbReference type="Proteomes" id="UP001141552"/>
    </source>
</evidence>
<evidence type="ECO:0000256" key="2">
    <source>
        <dbReference type="ARBA" id="ARBA00022745"/>
    </source>
</evidence>
<comment type="similarity">
    <text evidence="8">Belongs to the AP2/ERF transcription factor family. ERF subfamily.</text>
</comment>
<comment type="subcellular location">
    <subcellularLocation>
        <location evidence="1">Nucleus</location>
    </subcellularLocation>
</comment>